<dbReference type="InterPro" id="IPR014001">
    <property type="entry name" value="Helicase_ATP-bd"/>
</dbReference>
<feature type="compositionally biased region" description="Basic and acidic residues" evidence="6">
    <location>
        <begin position="2156"/>
        <end position="2189"/>
    </location>
</feature>
<feature type="compositionally biased region" description="Acidic residues" evidence="6">
    <location>
        <begin position="915"/>
        <end position="927"/>
    </location>
</feature>
<dbReference type="Proteomes" id="UP001157974">
    <property type="component" value="Unassembled WGS sequence"/>
</dbReference>
<feature type="compositionally biased region" description="Polar residues" evidence="6">
    <location>
        <begin position="2696"/>
        <end position="2707"/>
    </location>
</feature>
<dbReference type="CDD" id="cd17996">
    <property type="entry name" value="DEXHc_SMARCA2_SMARCA4"/>
    <property type="match status" value="1"/>
</dbReference>
<dbReference type="GO" id="GO:0005634">
    <property type="term" value="C:nucleus"/>
    <property type="evidence" value="ECO:0007669"/>
    <property type="project" value="UniProtKB-SubCell"/>
</dbReference>
<evidence type="ECO:0000256" key="5">
    <source>
        <dbReference type="SAM" id="Coils"/>
    </source>
</evidence>
<feature type="region of interest" description="Disordered" evidence="6">
    <location>
        <begin position="2534"/>
        <end position="2747"/>
    </location>
</feature>
<evidence type="ECO:0000256" key="2">
    <source>
        <dbReference type="ARBA" id="ARBA00022801"/>
    </source>
</evidence>
<feature type="compositionally biased region" description="Basic and acidic residues" evidence="6">
    <location>
        <begin position="2247"/>
        <end position="2269"/>
    </location>
</feature>
<feature type="compositionally biased region" description="Polar residues" evidence="6">
    <location>
        <begin position="1919"/>
        <end position="1928"/>
    </location>
</feature>
<sequence>MDPRAFEEEFYGRGRLKQELQPPGQMAELLGESSMGSRFLQGQPHDRDGVPGGMDGAFALAMGKDAAVDELIGGKAPVGEPSMTQNDWKFGNGLDLGVVDESQMGSSLFNGDSGVEGLLRPQDNQGRGQASDELLYPTEGNAALMGVNTNLANSHNNQMAVGSARKSSPRTKLQREDPSLLLSRQLAMNDMVQSVNNSPGAGMAPEQGFPYGSELAAAQDALMQSGPMLGVESGSNAGSDVAKESAWQYANQDKAFLMSGVRQGQRESMEKFDDKQLQMQMLMRTQQTQPEKIPMNEQDAQLSVQMANQIYMQQQTQQAETQNLMQQRLQQEMLKQQFQRQVDPQMLKSQKMRAMKGGPAQLHGQMHPMMQEPQGQTQMQNDQVNTHLQNTMESQRQAHMQEQVRMQAQMQAQFQAALHAQIQSQTPLQPQVATNLQPQIQALIQGQNQIQSNAQDATAEGLLEGLVADKASREAFKPQVSLANDGGAANPLANEQDNRKDRKAANGSSELELQLQKLMEQKEELFNRQLMEQKEELFNRRQALMQPVAGVELDPDPAKGNVTLHNSNLERKRTEPAHTPGITVEQFSASSNSKGLTSSERMNEKKVNPEPLGQGQGAVRVNIQNTENGLPMQKLAREKERALKTSPEHQSEKSAQVNKGNGHFDHEIGNGRKLMSQNAQQAVKHRKSKQQVSRLMLEMREKEMIDRMGNRLVELHDLPLELPEEIRRRAVIEMKKIRLLQLQRKVRTSTRDVLRSLVAPIRRSGKAMPTRRREHEDTIHGSVIHRNRVARQVMKQRRDMEDRQRQERKRSLGLLMEHVANFRDWQNNRNQARLKLCRDTEKYHVQKEKERERQRKKLEQDRFKALKENNEEEYMKLLEETKSDRVMHLLEQTGEYMKQLGAQVQMQKRLADDSKEGEEDVAIEEKEEEKGGNTLYESMRRRRDEYYSITHTIKEEVRQPSILVGGTLKYYQLEGLKWMVSLFNNRLNGILADEMGLGKTIQTISLIAYLMESKDVQGPFLIIVPLSTMGNWVREMDLWLPSATKVVYRGDPNARKALQLKYLKGNNDLNVLLTTYEFVVRDKKVLGKSKWRHVIVDEGHRMKNADGKLAQILATHYRSNNRLLLTGTPLQNNLTELWALLNFLLPEIFQTAENFEHWFSAPFQEKSLGGSGETQGLNEEEKLLIINRLHQVLRPFLLRRLKSEVESQLPDKIETVIRCQQSEWQKVLYRQVQNKAAVSLGDGAGFQRFNNMIMQLKKICNHPFLFYDDDQVWTLPSSFLVRSSGKFEFLSRVLPKLFRFNHKCLIFSQMTTALDYLGTLLEHMKVKYLRLDGRTKADDRPDMLDMFNSSDEFRVFILSTRAGGLGLNLQTADTVIFLDSDWNPQMDLQAQDRVWRIGQKNEVRVFRLVSANTVEEKILEQANQKLRKDQLIIQAGRFDNKSSDAERRELLKNMLRDHKAEESNREEEGVPTEELLNKLIARGEEEFETFMDMDKQAEDLEAARKEAGGEWESDRLLLSKDDLPDWVLAPDKPVEVQKEEQMGRGRRKRKEVCYADNLTELEITNLLESGEDLNEAALAKQRKFEARVSRRMDGTSFDSDVDMISRGENDQGSIPKLESSESEKDDDEDYEEEEVKIQRRPRGRPRKTPEKTNDANQQVERKEEAKTPAQPSAVSKKLTVEAINGPQGDEAPGSQATPIKSAPTATSGRRGRPKGSTRAKERERTNDGEAGRAGKELRQTSASAEKSTPRAVPAATEADPAPARIASEPTGASSGLTPAGSSASAEPRRTRDQPPGESNKNEKPVMKANASSEYVEEEEELESGKAPIATPQIPAEKVKPTRKRRILSEGESRKKERKKTPRGSKSRAVEKSETPSLVGRQSSVSVQAVRTTQVPEDATTSKEITKGASQESKEAGAKEQQTTESRQQVPVEKTDEMEVEQTGAKNGQCRGRKAGAKPERRAAGTTAEADAELTYELSQGSTLASDSKPTEPRLSGEPAPSIEKREPGKTASVMSEPREGESSGKQGEVRVVDSAADRETAEGESSRQLEPEVEAESSRQLEPEVEAESSRQLEPEVEAESSRQLEPEVEAESTKDAKVEVEQSATAATAELKSYAVTPKIEIKRSAENVDTEVKLAAGSIEAGVIESGTSVDIDVDPKTESKKSTQLDKALEARETPQPKKRSKESGNGRRSRRSKHAKKPGTVDAVVVKTRKSAGEKTNPKRSTGGMKDTQALEENQQIVQEPTKPVHPDAPIDKQEKLTNSEETRGQSRAKNQTVEPNIVFETSERQENKKSEDQLPTSGVPEIVGLTAVDKPVFAESVDREGRENHTVRPVAAPSDAERRLLEDAGAPPRSRPTRRSHAGELENVSGHEEERGAERSSAKQIQKSKGEETQDRGTDREERGAQRLIGESKDGKVASKESDKRSDLDTHPRRTGSTRSGADPVTSRKMRISGGLAEKSDSEAVIAQEYLQIESDVLGGTRTGIENGRTPPRRERATATLHADAAEVDSSRFPTPSDLDQLNSTGEAIAVELSPREQEQYVAGDQRIDMPLPRKPSSQESDIKPAVKNRSTTPRKRRAMAIRSQSLGAVTSEHQEQPADRTPNAIGVSEDPLIYNKQDPEDLTVVDPESELSSARFAVLDENTTDSPGKELGVEQGRSAKDPPAEPTEGGEVEVNPAGEEEESSQLKVRDVRSGRTSAGVNSSSLLGAGKKSDSTDVGATQRQRQSRAQRSARLDCKTSQADYNQ</sequence>
<evidence type="ECO:0000259" key="7">
    <source>
        <dbReference type="PROSITE" id="PS51192"/>
    </source>
</evidence>
<keyword evidence="2" id="KW-0378">Hydrolase</keyword>
<dbReference type="SUPFAM" id="SSF52540">
    <property type="entry name" value="P-loop containing nucleoside triphosphate hydrolases"/>
    <property type="match status" value="2"/>
</dbReference>
<feature type="compositionally biased region" description="Polar residues" evidence="6">
    <location>
        <begin position="1976"/>
        <end position="1987"/>
    </location>
</feature>
<feature type="compositionally biased region" description="Basic residues" evidence="6">
    <location>
        <begin position="1855"/>
        <end position="1865"/>
    </location>
</feature>
<evidence type="ECO:0000259" key="8">
    <source>
        <dbReference type="PROSITE" id="PS51194"/>
    </source>
</evidence>
<dbReference type="GO" id="GO:0042393">
    <property type="term" value="F:histone binding"/>
    <property type="evidence" value="ECO:0007669"/>
    <property type="project" value="InterPro"/>
</dbReference>
<feature type="compositionally biased region" description="Basic and acidic residues" evidence="6">
    <location>
        <begin position="1647"/>
        <end position="1666"/>
    </location>
</feature>
<feature type="compositionally biased region" description="Polar residues" evidence="6">
    <location>
        <begin position="1694"/>
        <end position="1707"/>
    </location>
</feature>
<feature type="region of interest" description="Disordered" evidence="6">
    <location>
        <begin position="912"/>
        <end position="932"/>
    </location>
</feature>
<evidence type="ECO:0000256" key="3">
    <source>
        <dbReference type="ARBA" id="ARBA00023117"/>
    </source>
</evidence>
<feature type="compositionally biased region" description="Basic and acidic residues" evidence="6">
    <location>
        <begin position="2121"/>
        <end position="2134"/>
    </location>
</feature>
<dbReference type="EMBL" id="JAMWBK010000008">
    <property type="protein sequence ID" value="KAJ8903110.1"/>
    <property type="molecule type" value="Genomic_DNA"/>
</dbReference>
<feature type="compositionally biased region" description="Basic and acidic residues" evidence="6">
    <location>
        <begin position="639"/>
        <end position="652"/>
    </location>
</feature>
<feature type="domain" description="Helicase ATP-binding" evidence="7">
    <location>
        <begin position="980"/>
        <end position="1147"/>
    </location>
</feature>
<feature type="compositionally biased region" description="Basic and acidic residues" evidence="6">
    <location>
        <begin position="2321"/>
        <end position="2331"/>
    </location>
</feature>
<keyword evidence="5" id="KW-0175">Coiled coil</keyword>
<feature type="compositionally biased region" description="Basic and acidic residues" evidence="6">
    <location>
        <begin position="2362"/>
        <end position="2382"/>
    </location>
</feature>
<dbReference type="InterPro" id="IPR038718">
    <property type="entry name" value="SNF2-like_sf"/>
</dbReference>
<dbReference type="Gene3D" id="3.40.50.300">
    <property type="entry name" value="P-loop containing nucleotide triphosphate hydrolases"/>
    <property type="match status" value="1"/>
</dbReference>
<dbReference type="PROSITE" id="PS51194">
    <property type="entry name" value="HELICASE_CTER"/>
    <property type="match status" value="1"/>
</dbReference>
<dbReference type="Pfam" id="PF14619">
    <property type="entry name" value="SnAC"/>
    <property type="match status" value="1"/>
</dbReference>
<dbReference type="SMART" id="SM00490">
    <property type="entry name" value="HELICc"/>
    <property type="match status" value="1"/>
</dbReference>
<feature type="compositionally biased region" description="Basic and acidic residues" evidence="6">
    <location>
        <begin position="2286"/>
        <end position="2297"/>
    </location>
</feature>
<dbReference type="Pfam" id="PF00271">
    <property type="entry name" value="Helicase_C"/>
    <property type="match status" value="1"/>
</dbReference>
<dbReference type="InterPro" id="IPR029295">
    <property type="entry name" value="SnAC"/>
</dbReference>
<feature type="domain" description="Helicase C-terminal" evidence="8">
    <location>
        <begin position="1289"/>
        <end position="1439"/>
    </location>
</feature>
<dbReference type="Gene3D" id="1.20.5.170">
    <property type="match status" value="1"/>
</dbReference>
<keyword evidence="4" id="KW-0539">Nucleus</keyword>
<feature type="compositionally biased region" description="Acidic residues" evidence="6">
    <location>
        <begin position="1623"/>
        <end position="1634"/>
    </location>
</feature>
<feature type="compositionally biased region" description="Polar residues" evidence="6">
    <location>
        <begin position="2270"/>
        <end position="2279"/>
    </location>
</feature>
<feature type="compositionally biased region" description="Basic and acidic residues" evidence="6">
    <location>
        <begin position="2016"/>
        <end position="2101"/>
    </location>
</feature>
<dbReference type="InterPro" id="IPR049730">
    <property type="entry name" value="SNF2/RAD54-like_C"/>
</dbReference>
<evidence type="ECO:0000313" key="9">
    <source>
        <dbReference type="EMBL" id="KAJ8903110.1"/>
    </source>
</evidence>
<gene>
    <name evidence="9" type="ORF">NDN08_006425</name>
</gene>
<feature type="compositionally biased region" description="Basic and acidic residues" evidence="6">
    <location>
        <begin position="1899"/>
        <end position="1917"/>
    </location>
</feature>
<name>A0AAV8UKN3_9RHOD</name>
<dbReference type="InterPro" id="IPR000330">
    <property type="entry name" value="SNF2_N"/>
</dbReference>
<dbReference type="SMART" id="SM01314">
    <property type="entry name" value="SnAC"/>
    <property type="match status" value="1"/>
</dbReference>
<feature type="compositionally biased region" description="Basic and acidic residues" evidence="6">
    <location>
        <begin position="1786"/>
        <end position="1805"/>
    </location>
</feature>
<feature type="compositionally biased region" description="Basic and acidic residues" evidence="6">
    <location>
        <begin position="1582"/>
        <end position="1593"/>
    </location>
</feature>
<evidence type="ECO:0000256" key="4">
    <source>
        <dbReference type="ARBA" id="ARBA00023242"/>
    </source>
</evidence>
<dbReference type="GO" id="GO:0005524">
    <property type="term" value="F:ATP binding"/>
    <property type="evidence" value="ECO:0007669"/>
    <property type="project" value="InterPro"/>
</dbReference>
<dbReference type="InterPro" id="IPR027417">
    <property type="entry name" value="P-loop_NTPase"/>
</dbReference>
<dbReference type="PANTHER" id="PTHR10799">
    <property type="entry name" value="SNF2/RAD54 HELICASE FAMILY"/>
    <property type="match status" value="1"/>
</dbReference>
<dbReference type="PROSITE" id="PS51192">
    <property type="entry name" value="HELICASE_ATP_BIND_1"/>
    <property type="match status" value="1"/>
</dbReference>
<dbReference type="GO" id="GO:0016787">
    <property type="term" value="F:hydrolase activity"/>
    <property type="evidence" value="ECO:0007669"/>
    <property type="project" value="UniProtKB-KW"/>
</dbReference>
<proteinExistence type="predicted"/>
<feature type="compositionally biased region" description="Basic and acidic residues" evidence="6">
    <location>
        <begin position="2389"/>
        <end position="2433"/>
    </location>
</feature>
<dbReference type="FunFam" id="3.40.50.10810:FF:000008">
    <property type="entry name" value="Chromatin structure-remodeling complex subunit snf21"/>
    <property type="match status" value="1"/>
</dbReference>
<feature type="compositionally biased region" description="Low complexity" evidence="6">
    <location>
        <begin position="2723"/>
        <end position="2733"/>
    </location>
</feature>
<protein>
    <submittedName>
        <fullName evidence="9">Uncharacterized protein</fullName>
    </submittedName>
</protein>
<feature type="region of interest" description="Disordered" evidence="6">
    <location>
        <begin position="1580"/>
        <end position="2462"/>
    </location>
</feature>
<feature type="region of interest" description="Disordered" evidence="6">
    <location>
        <begin position="639"/>
        <end position="669"/>
    </location>
</feature>
<evidence type="ECO:0000256" key="1">
    <source>
        <dbReference type="ARBA" id="ARBA00004123"/>
    </source>
</evidence>
<feature type="coiled-coil region" evidence="5">
    <location>
        <begin position="849"/>
        <end position="880"/>
    </location>
</feature>
<organism evidence="9 10">
    <name type="scientific">Rhodosorus marinus</name>
    <dbReference type="NCBI Taxonomy" id="101924"/>
    <lineage>
        <taxon>Eukaryota</taxon>
        <taxon>Rhodophyta</taxon>
        <taxon>Stylonematophyceae</taxon>
        <taxon>Stylonematales</taxon>
        <taxon>Stylonemataceae</taxon>
        <taxon>Rhodosorus</taxon>
    </lineage>
</organism>
<evidence type="ECO:0000256" key="6">
    <source>
        <dbReference type="SAM" id="MobiDB-lite"/>
    </source>
</evidence>
<evidence type="ECO:0000313" key="10">
    <source>
        <dbReference type="Proteomes" id="UP001157974"/>
    </source>
</evidence>
<dbReference type="CDD" id="cd18793">
    <property type="entry name" value="SF2_C_SNF"/>
    <property type="match status" value="1"/>
</dbReference>
<comment type="caution">
    <text evidence="9">The sequence shown here is derived from an EMBL/GenBank/DDBJ whole genome shotgun (WGS) entry which is preliminary data.</text>
</comment>
<feature type="compositionally biased region" description="Polar residues" evidence="6">
    <location>
        <begin position="1879"/>
        <end position="1894"/>
    </location>
</feature>
<dbReference type="Gene3D" id="3.40.50.10810">
    <property type="entry name" value="Tandem AAA-ATPase domain"/>
    <property type="match status" value="1"/>
</dbReference>
<feature type="region of interest" description="Disordered" evidence="6">
    <location>
        <begin position="588"/>
        <end position="617"/>
    </location>
</feature>
<feature type="compositionally biased region" description="Acidic residues" evidence="6">
    <location>
        <begin position="2622"/>
        <end position="2631"/>
    </location>
</feature>
<keyword evidence="3" id="KW-0103">Bromodomain</keyword>
<feature type="compositionally biased region" description="Basic residues" evidence="6">
    <location>
        <begin position="2191"/>
        <end position="2201"/>
    </location>
</feature>
<feature type="compositionally biased region" description="Basic and acidic residues" evidence="6">
    <location>
        <begin position="1718"/>
        <end position="1738"/>
    </location>
</feature>
<dbReference type="SMART" id="SM00487">
    <property type="entry name" value="DEXDc"/>
    <property type="match status" value="1"/>
</dbReference>
<dbReference type="InterPro" id="IPR001650">
    <property type="entry name" value="Helicase_C-like"/>
</dbReference>
<feature type="compositionally biased region" description="Polar residues" evidence="6">
    <location>
        <begin position="588"/>
        <end position="600"/>
    </location>
</feature>
<feature type="region of interest" description="Disordered" evidence="6">
    <location>
        <begin position="480"/>
        <end position="507"/>
    </location>
</feature>
<accession>A0AAV8UKN3</accession>
<keyword evidence="10" id="KW-1185">Reference proteome</keyword>
<reference evidence="9 10" key="1">
    <citation type="journal article" date="2023" name="Nat. Commun.">
        <title>Origin of minicircular mitochondrial genomes in red algae.</title>
        <authorList>
            <person name="Lee Y."/>
            <person name="Cho C.H."/>
            <person name="Lee Y.M."/>
            <person name="Park S.I."/>
            <person name="Yang J.H."/>
            <person name="West J.A."/>
            <person name="Bhattacharya D."/>
            <person name="Yoon H.S."/>
        </authorList>
    </citation>
    <scope>NUCLEOTIDE SEQUENCE [LARGE SCALE GENOMIC DNA]</scope>
    <source>
        <strain evidence="9 10">CCMP1338</strain>
        <tissue evidence="9">Whole cell</tissue>
    </source>
</reference>
<comment type="subcellular location">
    <subcellularLocation>
        <location evidence="1">Nucleus</location>
    </subcellularLocation>
</comment>
<feature type="compositionally biased region" description="Basic and acidic residues" evidence="6">
    <location>
        <begin position="2649"/>
        <end position="2665"/>
    </location>
</feature>
<feature type="compositionally biased region" description="Polar residues" evidence="6">
    <location>
        <begin position="1770"/>
        <end position="1784"/>
    </location>
</feature>
<dbReference type="Pfam" id="PF00176">
    <property type="entry name" value="SNF2-rel_dom"/>
    <property type="match status" value="1"/>
</dbReference>